<dbReference type="SUPFAM" id="SSF54593">
    <property type="entry name" value="Glyoxalase/Bleomycin resistance protein/Dihydroxybiphenyl dioxygenase"/>
    <property type="match status" value="1"/>
</dbReference>
<feature type="domain" description="VOC" evidence="1">
    <location>
        <begin position="2"/>
        <end position="115"/>
    </location>
</feature>
<evidence type="ECO:0000313" key="3">
    <source>
        <dbReference type="Proteomes" id="UP000236569"/>
    </source>
</evidence>
<sequence>MRIEALTLPARDLAAQRTFYGDVLGLPVETDEVDALSLRAGSTLLRFLAGEPGGPCHFAFNVPQDRFAGARAWLEERAPLLADPAGETSFHSESWNADMVYFRDADGNILELIARHTLPTPPGTGFGVADLLCVSELGLVVPDVPRAVRELQHHLGLPVYREGSPTFTPLGDEEGLLIVVQVGRGWFPVGDPARPLSFHLQGRNGDHSFDLKEHP</sequence>
<gene>
    <name evidence="2" type="ORF">DAERI_080121</name>
</gene>
<evidence type="ECO:0000313" key="2">
    <source>
        <dbReference type="EMBL" id="GBF06330.1"/>
    </source>
</evidence>
<dbReference type="InterPro" id="IPR037523">
    <property type="entry name" value="VOC_core"/>
</dbReference>
<keyword evidence="3" id="KW-1185">Reference proteome</keyword>
<keyword evidence="2" id="KW-0456">Lyase</keyword>
<evidence type="ECO:0000259" key="1">
    <source>
        <dbReference type="PROSITE" id="PS51819"/>
    </source>
</evidence>
<dbReference type="Gene3D" id="3.10.180.10">
    <property type="entry name" value="2,3-Dihydroxybiphenyl 1,2-Dioxygenase, domain 1"/>
    <property type="match status" value="1"/>
</dbReference>
<dbReference type="PROSITE" id="PS51819">
    <property type="entry name" value="VOC"/>
    <property type="match status" value="1"/>
</dbReference>
<name>A0A2I9D794_9DEIO</name>
<accession>A0A2I9D794</accession>
<protein>
    <submittedName>
        <fullName evidence="2">Lactoylglutathione lyase related protein</fullName>
    </submittedName>
</protein>
<comment type="caution">
    <text evidence="2">The sequence shown here is derived from an EMBL/GenBank/DDBJ whole genome shotgun (WGS) entry which is preliminary data.</text>
</comment>
<dbReference type="GO" id="GO:0016829">
    <property type="term" value="F:lyase activity"/>
    <property type="evidence" value="ECO:0007669"/>
    <property type="project" value="UniProtKB-KW"/>
</dbReference>
<dbReference type="EMBL" id="BFAG01000008">
    <property type="protein sequence ID" value="GBF06330.1"/>
    <property type="molecule type" value="Genomic_DNA"/>
</dbReference>
<reference evidence="3" key="1">
    <citation type="submission" date="2018-01" db="EMBL/GenBank/DDBJ databases">
        <title>Draft Genome Sequence of the Radioresistant Bacterium Deinococcus aerius TR0125, Isolated from the Higher Atmosphere above Japan.</title>
        <authorList>
            <person name="Satoh K."/>
            <person name="Arai H."/>
            <person name="Sanzen T."/>
            <person name="Kawaguchi Y."/>
            <person name="Hayashi H."/>
            <person name="Yokobori S."/>
            <person name="Yamagishi A."/>
            <person name="Oono Y."/>
            <person name="Narumi I."/>
        </authorList>
    </citation>
    <scope>NUCLEOTIDE SEQUENCE [LARGE SCALE GENOMIC DNA]</scope>
    <source>
        <strain evidence="3">TR0125</strain>
    </source>
</reference>
<dbReference type="RefSeq" id="WP_235610361.1">
    <property type="nucleotide sequence ID" value="NZ_BFAG01000008.1"/>
</dbReference>
<proteinExistence type="predicted"/>
<dbReference type="AlphaFoldDB" id="A0A2I9D794"/>
<organism evidence="2 3">
    <name type="scientific">Deinococcus aerius</name>
    <dbReference type="NCBI Taxonomy" id="200253"/>
    <lineage>
        <taxon>Bacteria</taxon>
        <taxon>Thermotogati</taxon>
        <taxon>Deinococcota</taxon>
        <taxon>Deinococci</taxon>
        <taxon>Deinococcales</taxon>
        <taxon>Deinococcaceae</taxon>
        <taxon>Deinococcus</taxon>
    </lineage>
</organism>
<dbReference type="Proteomes" id="UP000236569">
    <property type="component" value="Unassembled WGS sequence"/>
</dbReference>
<dbReference type="InterPro" id="IPR029068">
    <property type="entry name" value="Glyas_Bleomycin-R_OHBP_Dase"/>
</dbReference>